<protein>
    <recommendedName>
        <fullName evidence="3">DUF3465 domain-containing protein</fullName>
    </recommendedName>
</protein>
<dbReference type="Pfam" id="PF11948">
    <property type="entry name" value="DUF3465"/>
    <property type="match status" value="1"/>
</dbReference>
<sequence>MVALAIVALVLGAILSLPGRDGDRSQASETSAARLQAAFDARQSDIWVEATGEVVRVLPDDLEGSRHQRFIVRLRTGQTLLVAHNIDLAPRVALLSPGDEVSFRGEYAWNAKGGVVHWTHRDPSGRQVGGWIEVNGRQYR</sequence>
<dbReference type="InterPro" id="IPR021856">
    <property type="entry name" value="DUF3465"/>
</dbReference>
<accession>A0ABQ3EAJ2</accession>
<comment type="caution">
    <text evidence="1">The sequence shown here is derived from an EMBL/GenBank/DDBJ whole genome shotgun (WGS) entry which is preliminary data.</text>
</comment>
<proteinExistence type="predicted"/>
<evidence type="ECO:0000313" key="1">
    <source>
        <dbReference type="EMBL" id="GHB28647.1"/>
    </source>
</evidence>
<evidence type="ECO:0008006" key="3">
    <source>
        <dbReference type="Google" id="ProtNLM"/>
    </source>
</evidence>
<dbReference type="Proteomes" id="UP000646745">
    <property type="component" value="Unassembled WGS sequence"/>
</dbReference>
<dbReference type="EMBL" id="BMZI01000006">
    <property type="protein sequence ID" value="GHB28647.1"/>
    <property type="molecule type" value="Genomic_DNA"/>
</dbReference>
<reference evidence="2" key="1">
    <citation type="journal article" date="2019" name="Int. J. Syst. Evol. Microbiol.">
        <title>The Global Catalogue of Microorganisms (GCM) 10K type strain sequencing project: providing services to taxonomists for standard genome sequencing and annotation.</title>
        <authorList>
            <consortium name="The Broad Institute Genomics Platform"/>
            <consortium name="The Broad Institute Genome Sequencing Center for Infectious Disease"/>
            <person name="Wu L."/>
            <person name="Ma J."/>
        </authorList>
    </citation>
    <scope>NUCLEOTIDE SEQUENCE [LARGE SCALE GENOMIC DNA]</scope>
    <source>
        <strain evidence="2">KCTC 32998</strain>
    </source>
</reference>
<evidence type="ECO:0000313" key="2">
    <source>
        <dbReference type="Proteomes" id="UP000646745"/>
    </source>
</evidence>
<organism evidence="1 2">
    <name type="scientific">Salinicola rhizosphaerae</name>
    <dbReference type="NCBI Taxonomy" id="1443141"/>
    <lineage>
        <taxon>Bacteria</taxon>
        <taxon>Pseudomonadati</taxon>
        <taxon>Pseudomonadota</taxon>
        <taxon>Gammaproteobacteria</taxon>
        <taxon>Oceanospirillales</taxon>
        <taxon>Halomonadaceae</taxon>
        <taxon>Salinicola</taxon>
    </lineage>
</organism>
<name>A0ABQ3EAJ2_9GAMM</name>
<keyword evidence="2" id="KW-1185">Reference proteome</keyword>
<gene>
    <name evidence="1" type="ORF">GCM10009038_29440</name>
</gene>